<gene>
    <name evidence="3" type="ORF">Tsubulata_039886</name>
</gene>
<feature type="compositionally biased region" description="Polar residues" evidence="1">
    <location>
        <begin position="250"/>
        <end position="261"/>
    </location>
</feature>
<protein>
    <recommendedName>
        <fullName evidence="2">Endonuclease/exonuclease/phosphatase domain-containing protein</fullName>
    </recommendedName>
</protein>
<reference evidence="3" key="2">
    <citation type="journal article" date="2023" name="Plants (Basel)">
        <title>Annotation of the Turnera subulata (Passifloraceae) Draft Genome Reveals the S-Locus Evolved after the Divergence of Turneroideae from Passifloroideae in a Stepwise Manner.</title>
        <authorList>
            <person name="Henning P.M."/>
            <person name="Roalson E.H."/>
            <person name="Mir W."/>
            <person name="McCubbin A.G."/>
            <person name="Shore J.S."/>
        </authorList>
    </citation>
    <scope>NUCLEOTIDE SEQUENCE</scope>
    <source>
        <strain evidence="3">F60SS</strain>
    </source>
</reference>
<sequence length="864" mass="96256">MGDSAPPGAETQQPMDAVEAHDATSAMNRGQVSLGAAEKDVNMEDQPTSYKAVLTGSRSEEQDQPKEHQRGRFVKIAVEVDLTKPLKGTILFKGKAQKVIYEGIPTICFTCGKTDHSMALCPLTASSSKTGETSTARPTVTGPRNPADRNDNHSSASPGVGEWMTAPVRPRKQMHRRPDPQPATPAIVQDTTAGSRYAALSTDLDANGGLDEPTGRATEPWIPVSSKKHPNPKKPAKQPKPTPTKNQQHVIASNPPTQSGSIRKPLVEITNLNPNPLPSASRVHKSPLPNHSIQVTDAAPKSLTSCDPSQHVIPTAPQKQLPTISARDPQPGNTTPHSVILAASTPLDAILTSQEVEYAAELGNMVNHVQLSKQSPLQRTRHKPSPPDLNFFEDEASPSSSSPPRKDSKWGLVLKKGSHHPFKRLGKRGSSGPPHTETGSLVMDIDEVLSHDTREVGVRYKPSIMVIVEPRISGERATRVIRRLGFPRSHRVDSRGFSGGIWILWKNDLLSVQVLISHAQFIHMKISTEHSSFLFTAVYGSPRATMRKSLWANLEVLATVISVPWLLAGDFNATLNTAESSPSRRVPSYSSRAFQDCLINSDLMDLGFSGPNFTWRRGTLQKRLDRALGNSCWSTTFVHGQIYHLPYLHSDHRPLLIIPDASMDPTSHPPRFLFKASWITHEDYGSFVSRNWEGHLQWSQTLEKFSTKLLVWQKTVFGSTTTKKRQLLTRLQGIQVYLDKKPSRFLSNLELEFRCELDKILAQEELEWYQRSRCQWLKWGDRNTAYFHLSTQIRKRNSKIAALQDEDGTWVTNPESLKNLAMRFYQQLFTDDHPQQANMPLHSRFPQMGQHHLRALESPITGNS</sequence>
<dbReference type="AlphaFoldDB" id="A0A9Q0JD68"/>
<feature type="domain" description="Endonuclease/exonuclease/phosphatase" evidence="2">
    <location>
        <begin position="459"/>
        <end position="652"/>
    </location>
</feature>
<dbReference type="GO" id="GO:0003824">
    <property type="term" value="F:catalytic activity"/>
    <property type="evidence" value="ECO:0007669"/>
    <property type="project" value="InterPro"/>
</dbReference>
<dbReference type="Pfam" id="PF03372">
    <property type="entry name" value="Exo_endo_phos"/>
    <property type="match status" value="1"/>
</dbReference>
<comment type="caution">
    <text evidence="3">The sequence shown here is derived from an EMBL/GenBank/DDBJ whole genome shotgun (WGS) entry which is preliminary data.</text>
</comment>
<accession>A0A9Q0JD68</accession>
<feature type="region of interest" description="Disordered" evidence="1">
    <location>
        <begin position="125"/>
        <end position="338"/>
    </location>
</feature>
<dbReference type="PANTHER" id="PTHR35218:SF9">
    <property type="entry name" value="ENDONUCLEASE_EXONUCLEASE_PHOSPHATASE DOMAIN-CONTAINING PROTEIN"/>
    <property type="match status" value="1"/>
</dbReference>
<dbReference type="Proteomes" id="UP001141552">
    <property type="component" value="Unassembled WGS sequence"/>
</dbReference>
<feature type="region of interest" description="Disordered" evidence="1">
    <location>
        <begin position="1"/>
        <end position="48"/>
    </location>
</feature>
<evidence type="ECO:0000313" key="3">
    <source>
        <dbReference type="EMBL" id="KAJ4836400.1"/>
    </source>
</evidence>
<feature type="region of interest" description="Disordered" evidence="1">
    <location>
        <begin position="420"/>
        <end position="439"/>
    </location>
</feature>
<dbReference type="EMBL" id="JAKUCV010004133">
    <property type="protein sequence ID" value="KAJ4836400.1"/>
    <property type="molecule type" value="Genomic_DNA"/>
</dbReference>
<evidence type="ECO:0000313" key="4">
    <source>
        <dbReference type="Proteomes" id="UP001141552"/>
    </source>
</evidence>
<organism evidence="3 4">
    <name type="scientific">Turnera subulata</name>
    <dbReference type="NCBI Taxonomy" id="218843"/>
    <lineage>
        <taxon>Eukaryota</taxon>
        <taxon>Viridiplantae</taxon>
        <taxon>Streptophyta</taxon>
        <taxon>Embryophyta</taxon>
        <taxon>Tracheophyta</taxon>
        <taxon>Spermatophyta</taxon>
        <taxon>Magnoliopsida</taxon>
        <taxon>eudicotyledons</taxon>
        <taxon>Gunneridae</taxon>
        <taxon>Pentapetalae</taxon>
        <taxon>rosids</taxon>
        <taxon>fabids</taxon>
        <taxon>Malpighiales</taxon>
        <taxon>Passifloraceae</taxon>
        <taxon>Turnera</taxon>
    </lineage>
</organism>
<feature type="compositionally biased region" description="Basic residues" evidence="1">
    <location>
        <begin position="226"/>
        <end position="237"/>
    </location>
</feature>
<reference evidence="3" key="1">
    <citation type="submission" date="2022-02" db="EMBL/GenBank/DDBJ databases">
        <authorList>
            <person name="Henning P.M."/>
            <person name="McCubbin A.G."/>
            <person name="Shore J.S."/>
        </authorList>
    </citation>
    <scope>NUCLEOTIDE SEQUENCE</scope>
    <source>
        <strain evidence="3">F60SS</strain>
        <tissue evidence="3">Leaves</tissue>
    </source>
</reference>
<keyword evidence="4" id="KW-1185">Reference proteome</keyword>
<dbReference type="OrthoDB" id="1750980at2759"/>
<name>A0A9Q0JD68_9ROSI</name>
<dbReference type="SUPFAM" id="SSF56219">
    <property type="entry name" value="DNase I-like"/>
    <property type="match status" value="1"/>
</dbReference>
<dbReference type="Gene3D" id="3.60.10.10">
    <property type="entry name" value="Endonuclease/exonuclease/phosphatase"/>
    <property type="match status" value="1"/>
</dbReference>
<dbReference type="PANTHER" id="PTHR35218">
    <property type="entry name" value="RNASE H DOMAIN-CONTAINING PROTEIN"/>
    <property type="match status" value="1"/>
</dbReference>
<feature type="compositionally biased region" description="Polar residues" evidence="1">
    <location>
        <begin position="125"/>
        <end position="138"/>
    </location>
</feature>
<feature type="region of interest" description="Disordered" evidence="1">
    <location>
        <begin position="372"/>
        <end position="411"/>
    </location>
</feature>
<proteinExistence type="predicted"/>
<evidence type="ECO:0000259" key="2">
    <source>
        <dbReference type="Pfam" id="PF03372"/>
    </source>
</evidence>
<dbReference type="InterPro" id="IPR005135">
    <property type="entry name" value="Endo/exonuclease/phosphatase"/>
</dbReference>
<dbReference type="InterPro" id="IPR036691">
    <property type="entry name" value="Endo/exonu/phosph_ase_sf"/>
</dbReference>
<evidence type="ECO:0000256" key="1">
    <source>
        <dbReference type="SAM" id="MobiDB-lite"/>
    </source>
</evidence>